<keyword evidence="2" id="KW-0812">Transmembrane</keyword>
<feature type="region of interest" description="Disordered" evidence="1">
    <location>
        <begin position="1"/>
        <end position="29"/>
    </location>
</feature>
<gene>
    <name evidence="3" type="ORF">ACFFTP_04885</name>
</gene>
<feature type="compositionally biased region" description="Basic and acidic residues" evidence="1">
    <location>
        <begin position="1"/>
        <end position="14"/>
    </location>
</feature>
<protein>
    <submittedName>
        <fullName evidence="3">CU044_5270 family protein</fullName>
    </submittedName>
</protein>
<comment type="caution">
    <text evidence="3">The sequence shown here is derived from an EMBL/GenBank/DDBJ whole genome shotgun (WGS) entry which is preliminary data.</text>
</comment>
<keyword evidence="2" id="KW-0472">Membrane</keyword>
<dbReference type="NCBIfam" id="NF038083">
    <property type="entry name" value="CU044_5270_fam"/>
    <property type="match status" value="1"/>
</dbReference>
<feature type="compositionally biased region" description="Basic and acidic residues" evidence="1">
    <location>
        <begin position="159"/>
        <end position="170"/>
    </location>
</feature>
<sequence length="333" mass="35295">MNPEQREQAEREQASRILPPTPYPQPAPERFEARRRHLLSEVDLQTRARSSHPAPRRRRRIVLVLGTAVTAGAIAAVLGLGSGTTGAPPGLPPASAASVQLLERAALAAGTAAPSKVRTGQYTYVKTVGHTSVLSENKDGRTELLRQNEGMEQWTSVDGSERTLQRKNGKDTLLPHTPGGGNLNAPTYDFLAALPTDPEALLKQIRDDAEKNHGAGSDSTTGPDHEAFVTIGDLLRNGVTPPATAAALYRAAALIPGVDVAPDAVDAAGRHGVAVARVHDGERTEWIFDKSTARLLGERTVLLEDNAWGKAGTTVTSVAVINRGIVDKAGQIP</sequence>
<evidence type="ECO:0000313" key="3">
    <source>
        <dbReference type="EMBL" id="MFB9553533.1"/>
    </source>
</evidence>
<dbReference type="Proteomes" id="UP001589716">
    <property type="component" value="Unassembled WGS sequence"/>
</dbReference>
<feature type="region of interest" description="Disordered" evidence="1">
    <location>
        <begin position="157"/>
        <end position="181"/>
    </location>
</feature>
<keyword evidence="2" id="KW-1133">Transmembrane helix</keyword>
<evidence type="ECO:0000313" key="4">
    <source>
        <dbReference type="Proteomes" id="UP001589716"/>
    </source>
</evidence>
<proteinExistence type="predicted"/>
<feature type="transmembrane region" description="Helical" evidence="2">
    <location>
        <begin position="61"/>
        <end position="81"/>
    </location>
</feature>
<reference evidence="3 4" key="1">
    <citation type="submission" date="2024-09" db="EMBL/GenBank/DDBJ databases">
        <authorList>
            <person name="Sun Q."/>
            <person name="Mori K."/>
        </authorList>
    </citation>
    <scope>NUCLEOTIDE SEQUENCE [LARGE SCALE GENOMIC DNA]</scope>
    <source>
        <strain evidence="3 4">JCM 4414</strain>
    </source>
</reference>
<dbReference type="EMBL" id="JBHMCT010000005">
    <property type="protein sequence ID" value="MFB9553533.1"/>
    <property type="molecule type" value="Genomic_DNA"/>
</dbReference>
<evidence type="ECO:0000256" key="2">
    <source>
        <dbReference type="SAM" id="Phobius"/>
    </source>
</evidence>
<accession>A0ABV5QJ58</accession>
<dbReference type="InterPro" id="IPR047789">
    <property type="entry name" value="CU044_5270-like"/>
</dbReference>
<name>A0ABV5QJ58_9ACTN</name>
<dbReference type="RefSeq" id="WP_345486363.1">
    <property type="nucleotide sequence ID" value="NZ_BAAAWU010000001.1"/>
</dbReference>
<keyword evidence="4" id="KW-1185">Reference proteome</keyword>
<evidence type="ECO:0000256" key="1">
    <source>
        <dbReference type="SAM" id="MobiDB-lite"/>
    </source>
</evidence>
<organism evidence="3 4">
    <name type="scientific">Streptomyces roseoviridis</name>
    <dbReference type="NCBI Taxonomy" id="67361"/>
    <lineage>
        <taxon>Bacteria</taxon>
        <taxon>Bacillati</taxon>
        <taxon>Actinomycetota</taxon>
        <taxon>Actinomycetes</taxon>
        <taxon>Kitasatosporales</taxon>
        <taxon>Streptomycetaceae</taxon>
        <taxon>Streptomyces</taxon>
    </lineage>
</organism>